<reference evidence="3 4" key="1">
    <citation type="submission" date="2024-04" db="EMBL/GenBank/DDBJ databases">
        <authorList>
            <person name="Rising A."/>
            <person name="Reimegard J."/>
            <person name="Sonavane S."/>
            <person name="Akerstrom W."/>
            <person name="Nylinder S."/>
            <person name="Hedman E."/>
            <person name="Kallberg Y."/>
        </authorList>
    </citation>
    <scope>NUCLEOTIDE SEQUENCE [LARGE SCALE GENOMIC DNA]</scope>
</reference>
<proteinExistence type="predicted"/>
<gene>
    <name evidence="3" type="ORF">LARSCL_LOCUS21254</name>
</gene>
<accession>A0AAV2BTR2</accession>
<comment type="caution">
    <text evidence="3">The sequence shown here is derived from an EMBL/GenBank/DDBJ whole genome shotgun (WGS) entry which is preliminary data.</text>
</comment>
<dbReference type="EMBL" id="CAXIEN010000492">
    <property type="protein sequence ID" value="CAL1299267.1"/>
    <property type="molecule type" value="Genomic_DNA"/>
</dbReference>
<keyword evidence="1" id="KW-0812">Transmembrane</keyword>
<name>A0AAV2BTR2_9ARAC</name>
<evidence type="ECO:0000313" key="3">
    <source>
        <dbReference type="EMBL" id="CAL1299267.1"/>
    </source>
</evidence>
<evidence type="ECO:0000313" key="4">
    <source>
        <dbReference type="Proteomes" id="UP001497382"/>
    </source>
</evidence>
<sequence length="134" mass="15281">MFIDTNYQKIGRYFLFSFLCFVSIFSAATAKVATQRDDEPKVIHKERGNATLLDLLHSTTTKRYIQEDTAISTRSPHSEDYPKVQSSLSMVSYVILAALWLKIVALLFLCAHIHFKRKLKSCSIECHSHSPILS</sequence>
<dbReference type="Proteomes" id="UP001497382">
    <property type="component" value="Unassembled WGS sequence"/>
</dbReference>
<keyword evidence="1" id="KW-1133">Transmembrane helix</keyword>
<keyword evidence="2" id="KW-0732">Signal</keyword>
<keyword evidence="1" id="KW-0472">Membrane</keyword>
<organism evidence="3 4">
    <name type="scientific">Larinioides sclopetarius</name>
    <dbReference type="NCBI Taxonomy" id="280406"/>
    <lineage>
        <taxon>Eukaryota</taxon>
        <taxon>Metazoa</taxon>
        <taxon>Ecdysozoa</taxon>
        <taxon>Arthropoda</taxon>
        <taxon>Chelicerata</taxon>
        <taxon>Arachnida</taxon>
        <taxon>Araneae</taxon>
        <taxon>Araneomorphae</taxon>
        <taxon>Entelegynae</taxon>
        <taxon>Araneoidea</taxon>
        <taxon>Araneidae</taxon>
        <taxon>Larinioides</taxon>
    </lineage>
</organism>
<feature type="signal peptide" evidence="2">
    <location>
        <begin position="1"/>
        <end position="30"/>
    </location>
</feature>
<keyword evidence="4" id="KW-1185">Reference proteome</keyword>
<protein>
    <submittedName>
        <fullName evidence="3">Uncharacterized protein</fullName>
    </submittedName>
</protein>
<dbReference type="AlphaFoldDB" id="A0AAV2BTR2"/>
<evidence type="ECO:0000256" key="1">
    <source>
        <dbReference type="SAM" id="Phobius"/>
    </source>
</evidence>
<feature type="chain" id="PRO_5043561832" evidence="2">
    <location>
        <begin position="31"/>
        <end position="134"/>
    </location>
</feature>
<feature type="transmembrane region" description="Helical" evidence="1">
    <location>
        <begin position="90"/>
        <end position="111"/>
    </location>
</feature>
<evidence type="ECO:0000256" key="2">
    <source>
        <dbReference type="SAM" id="SignalP"/>
    </source>
</evidence>